<comment type="caution">
    <text evidence="2">The sequence shown here is derived from an EMBL/GenBank/DDBJ whole genome shotgun (WGS) entry which is preliminary data.</text>
</comment>
<organism evidence="2 3">
    <name type="scientific">Chara braunii</name>
    <name type="common">Braun's stonewort</name>
    <dbReference type="NCBI Taxonomy" id="69332"/>
    <lineage>
        <taxon>Eukaryota</taxon>
        <taxon>Viridiplantae</taxon>
        <taxon>Streptophyta</taxon>
        <taxon>Charophyceae</taxon>
        <taxon>Charales</taxon>
        <taxon>Characeae</taxon>
        <taxon>Chara</taxon>
    </lineage>
</organism>
<gene>
    <name evidence="2" type="ORF">CBR_g55883</name>
</gene>
<reference evidence="2 3" key="1">
    <citation type="journal article" date="2018" name="Cell">
        <title>The Chara Genome: Secondary Complexity and Implications for Plant Terrestrialization.</title>
        <authorList>
            <person name="Nishiyama T."/>
            <person name="Sakayama H."/>
            <person name="Vries J.D."/>
            <person name="Buschmann H."/>
            <person name="Saint-Marcoux D."/>
            <person name="Ullrich K.K."/>
            <person name="Haas F.B."/>
            <person name="Vanderstraeten L."/>
            <person name="Becker D."/>
            <person name="Lang D."/>
            <person name="Vosolsobe S."/>
            <person name="Rombauts S."/>
            <person name="Wilhelmsson P.K.I."/>
            <person name="Janitza P."/>
            <person name="Kern R."/>
            <person name="Heyl A."/>
            <person name="Rumpler F."/>
            <person name="Villalobos L.I.A.C."/>
            <person name="Clay J.M."/>
            <person name="Skokan R."/>
            <person name="Toyoda A."/>
            <person name="Suzuki Y."/>
            <person name="Kagoshima H."/>
            <person name="Schijlen E."/>
            <person name="Tajeshwar N."/>
            <person name="Catarino B."/>
            <person name="Hetherington A.J."/>
            <person name="Saltykova A."/>
            <person name="Bonnot C."/>
            <person name="Breuninger H."/>
            <person name="Symeonidi A."/>
            <person name="Radhakrishnan G.V."/>
            <person name="Van Nieuwerburgh F."/>
            <person name="Deforce D."/>
            <person name="Chang C."/>
            <person name="Karol K.G."/>
            <person name="Hedrich R."/>
            <person name="Ulvskov P."/>
            <person name="Glockner G."/>
            <person name="Delwiche C.F."/>
            <person name="Petrasek J."/>
            <person name="Van de Peer Y."/>
            <person name="Friml J."/>
            <person name="Beilby M."/>
            <person name="Dolan L."/>
            <person name="Kohara Y."/>
            <person name="Sugano S."/>
            <person name="Fujiyama A."/>
            <person name="Delaux P.-M."/>
            <person name="Quint M."/>
            <person name="TheiBen G."/>
            <person name="Hagemann M."/>
            <person name="Harholt J."/>
            <person name="Dunand C."/>
            <person name="Zachgo S."/>
            <person name="Langdale J."/>
            <person name="Maumus F."/>
            <person name="Straeten D.V.D."/>
            <person name="Gould S.B."/>
            <person name="Rensing S.A."/>
        </authorList>
    </citation>
    <scope>NUCLEOTIDE SEQUENCE [LARGE SCALE GENOMIC DNA]</scope>
    <source>
        <strain evidence="2 3">S276</strain>
    </source>
</reference>
<dbReference type="SUPFAM" id="SSF50814">
    <property type="entry name" value="Lipocalins"/>
    <property type="match status" value="1"/>
</dbReference>
<dbReference type="AlphaFoldDB" id="A0A388MDA8"/>
<feature type="compositionally biased region" description="Low complexity" evidence="1">
    <location>
        <begin position="314"/>
        <end position="327"/>
    </location>
</feature>
<evidence type="ECO:0000313" key="2">
    <source>
        <dbReference type="EMBL" id="GBG92548.1"/>
    </source>
</evidence>
<feature type="region of interest" description="Disordered" evidence="1">
    <location>
        <begin position="309"/>
        <end position="340"/>
    </location>
</feature>
<dbReference type="Gramene" id="GBG92548">
    <property type="protein sequence ID" value="GBG92548"/>
    <property type="gene ID" value="CBR_g55883"/>
</dbReference>
<feature type="compositionally biased region" description="Basic and acidic residues" evidence="1">
    <location>
        <begin position="328"/>
        <end position="340"/>
    </location>
</feature>
<evidence type="ECO:0000256" key="1">
    <source>
        <dbReference type="SAM" id="MobiDB-lite"/>
    </source>
</evidence>
<name>A0A388MDA8_CHABU</name>
<sequence length="810" mass="89303">MQPWRLPHEDARPESDGGNVNDSEWAVQWREGGGERTWAVSYTTGGSLKGSSPPFLMLLPYLLLLSGGPFFPIAASLARPVTVSTFSTWTFPPPPPPSPPPLTVAEEEGALEAAALEFPSTIHFMGNFCEAEGPARPAPRPHIVPDLDLEQLTGLWYEIGASARYKLASDELLGTRCATHNYSISENRPYLLTPLWMDRVSATTGEVREPYYHHTFEPPPPAKDLHDLLGTRPPPLRRRLLRSRRLRAPRSDHHDTVTATTTRISTAIGDAAAAAATQASTRSGVQIEPASIAASVRRQQQAEEMETRVIEVESSTSSDSMPLLSTTDSEHNVIDGDGGVKARTGVSKKGLPRKHPFVNPPPLSVNLTDLEWAPLGVGKALTVVVERVRSKVEPQVLSWVQEMAWQCRLLSGSLQRACPLMGSRDGKVHRAMRRIELATSRWSQFRPSIERMLFGIDDQVAKVRHSAAEIAWLVSKITEASAAISEQVGDGNRQEATAHIRYWLGEIHAAASRMKMCAAVVTSLALQIQRLSWSYYNERVILGIGGPEYPTAESRFQYNLTDRRLTNPTDLQQEVMRQRKVIGKQVKTIRLLTERARHGCANIFSAIDRVKTLNGLIERHKGNQYAEAKQNSQRSSNTITTQTGNDGGGGVVVSSSPSNSTTTGDIVTTGVAVQNPQELGAFTLTMETSGDGKKRMPDAYWVLAAEEEKEEEQQEEEGGGETNMKKGVKKKRYGAALLYRFQDVPAPLREIVGRDHDETVLILARKPSLPEITKDRFLANAKRGGIYLVADNPVLWTGFDDCPWNQSPSD</sequence>
<protein>
    <submittedName>
        <fullName evidence="2">Uncharacterized protein</fullName>
    </submittedName>
</protein>
<dbReference type="InterPro" id="IPR012674">
    <property type="entry name" value="Calycin"/>
</dbReference>
<dbReference type="Proteomes" id="UP000265515">
    <property type="component" value="Unassembled WGS sequence"/>
</dbReference>
<feature type="compositionally biased region" description="Basic and acidic residues" evidence="1">
    <location>
        <begin position="1"/>
        <end position="15"/>
    </location>
</feature>
<dbReference type="EMBL" id="BFEA01001079">
    <property type="protein sequence ID" value="GBG92548.1"/>
    <property type="molecule type" value="Genomic_DNA"/>
</dbReference>
<accession>A0A388MDA8</accession>
<proteinExistence type="predicted"/>
<evidence type="ECO:0000313" key="3">
    <source>
        <dbReference type="Proteomes" id="UP000265515"/>
    </source>
</evidence>
<feature type="region of interest" description="Disordered" evidence="1">
    <location>
        <begin position="624"/>
        <end position="665"/>
    </location>
</feature>
<keyword evidence="3" id="KW-1185">Reference proteome</keyword>
<dbReference type="Gene3D" id="2.40.128.20">
    <property type="match status" value="1"/>
</dbReference>
<feature type="compositionally biased region" description="Low complexity" evidence="1">
    <location>
        <begin position="652"/>
        <end position="664"/>
    </location>
</feature>
<feature type="region of interest" description="Disordered" evidence="1">
    <location>
        <begin position="1"/>
        <end position="22"/>
    </location>
</feature>